<dbReference type="AlphaFoldDB" id="A0A1E1W564"/>
<proteinExistence type="predicted"/>
<evidence type="ECO:0000256" key="5">
    <source>
        <dbReference type="ARBA" id="ARBA00023136"/>
    </source>
</evidence>
<dbReference type="GO" id="GO:0031966">
    <property type="term" value="C:mitochondrial membrane"/>
    <property type="evidence" value="ECO:0007669"/>
    <property type="project" value="UniProtKB-SubCell"/>
</dbReference>
<keyword evidence="4" id="KW-0496">Mitochondrion</keyword>
<evidence type="ECO:0000256" key="2">
    <source>
        <dbReference type="ARBA" id="ARBA00022692"/>
    </source>
</evidence>
<reference evidence="8" key="1">
    <citation type="submission" date="2015-09" db="EMBL/GenBank/DDBJ databases">
        <title>De novo assembly of Pectinophora gossypiella (Pink Bollworm) gut transcriptome.</title>
        <authorList>
            <person name="Tassone E.E."/>
        </authorList>
    </citation>
    <scope>NUCLEOTIDE SEQUENCE</scope>
</reference>
<evidence type="ECO:0000256" key="4">
    <source>
        <dbReference type="ARBA" id="ARBA00023128"/>
    </source>
</evidence>
<sequence length="219" mass="24364">MALMRSSKEVPEDAVILDELEATSYMWDLVTDWANPKDTWALRYAPGVLGGISAVSGLLINNHYRTKLKLGTYGYMSSVIPISVMPALMTALFHRHVISTGMLLMKNEACPICYEVKSAAIQLALGVGYPLVLGPASALMFASRYGTYRVPNLAEGPKVMFQFLRKMTKPLSGTLAFLTVTHFVASSVLTYFEMRNNFAVRRKMIEIENRIIAEQGEEN</sequence>
<keyword evidence="3 6" id="KW-1133">Transmembrane helix</keyword>
<dbReference type="GO" id="GO:0032981">
    <property type="term" value="P:mitochondrial respiratory chain complex I assembly"/>
    <property type="evidence" value="ECO:0007669"/>
    <property type="project" value="TreeGrafter"/>
</dbReference>
<keyword evidence="5 6" id="KW-0472">Membrane</keyword>
<comment type="subcellular location">
    <subcellularLocation>
        <location evidence="1">Mitochondrion membrane</location>
        <topology evidence="1">Multi-pass membrane protein</topology>
    </subcellularLocation>
</comment>
<dbReference type="EMBL" id="GDQN01009209">
    <property type="protein sequence ID" value="JAT81845.1"/>
    <property type="molecule type" value="Transcribed_RNA"/>
</dbReference>
<feature type="transmembrane region" description="Helical" evidence="6">
    <location>
        <begin position="72"/>
        <end position="93"/>
    </location>
</feature>
<feature type="transmembrane region" description="Helical" evidence="6">
    <location>
        <begin position="171"/>
        <end position="192"/>
    </location>
</feature>
<evidence type="ECO:0000313" key="8">
    <source>
        <dbReference type="EMBL" id="JAT82102.1"/>
    </source>
</evidence>
<evidence type="ECO:0000256" key="1">
    <source>
        <dbReference type="ARBA" id="ARBA00004225"/>
    </source>
</evidence>
<protein>
    <recommendedName>
        <fullName evidence="9">Transmembrane protein 126A</fullName>
    </recommendedName>
</protein>
<dbReference type="InterPro" id="IPR009801">
    <property type="entry name" value="TMEM126"/>
</dbReference>
<evidence type="ECO:0008006" key="9">
    <source>
        <dbReference type="Google" id="ProtNLM"/>
    </source>
</evidence>
<dbReference type="Pfam" id="PF07114">
    <property type="entry name" value="TMEM126"/>
    <property type="match status" value="1"/>
</dbReference>
<name>A0A1E1W564_PECGO</name>
<dbReference type="EMBL" id="GDQN01008952">
    <property type="protein sequence ID" value="JAT82102.1"/>
    <property type="molecule type" value="Transcribed_RNA"/>
</dbReference>
<evidence type="ECO:0000256" key="6">
    <source>
        <dbReference type="SAM" id="Phobius"/>
    </source>
</evidence>
<feature type="transmembrane region" description="Helical" evidence="6">
    <location>
        <begin position="41"/>
        <end position="60"/>
    </location>
</feature>
<dbReference type="PANTHER" id="PTHR16296">
    <property type="entry name" value="UNCHARACTERIZED HYPOTHALAMUS PROTEIN HT007"/>
    <property type="match status" value="1"/>
</dbReference>
<organism evidence="8">
    <name type="scientific">Pectinophora gossypiella</name>
    <name type="common">Cotton pink bollworm</name>
    <name type="synonym">Depressaria gossypiella</name>
    <dbReference type="NCBI Taxonomy" id="13191"/>
    <lineage>
        <taxon>Eukaryota</taxon>
        <taxon>Metazoa</taxon>
        <taxon>Ecdysozoa</taxon>
        <taxon>Arthropoda</taxon>
        <taxon>Hexapoda</taxon>
        <taxon>Insecta</taxon>
        <taxon>Pterygota</taxon>
        <taxon>Neoptera</taxon>
        <taxon>Endopterygota</taxon>
        <taxon>Lepidoptera</taxon>
        <taxon>Glossata</taxon>
        <taxon>Ditrysia</taxon>
        <taxon>Gelechioidea</taxon>
        <taxon>Gelechiidae</taxon>
        <taxon>Apatetrinae</taxon>
        <taxon>Pectinophora</taxon>
    </lineage>
</organism>
<dbReference type="OrthoDB" id="6234762at2759"/>
<gene>
    <name evidence="8" type="ORF">g.7331</name>
    <name evidence="7" type="ORF">g.7332</name>
</gene>
<keyword evidence="2 6" id="KW-0812">Transmembrane</keyword>
<evidence type="ECO:0000256" key="3">
    <source>
        <dbReference type="ARBA" id="ARBA00022989"/>
    </source>
</evidence>
<accession>A0A1E1W564</accession>
<evidence type="ECO:0000313" key="7">
    <source>
        <dbReference type="EMBL" id="JAT81845.1"/>
    </source>
</evidence>
<dbReference type="PANTHER" id="PTHR16296:SF2">
    <property type="entry name" value="TRANSMEMBRANE PROTEIN 126A"/>
    <property type="match status" value="1"/>
</dbReference>